<gene>
    <name evidence="5" type="ORF">E7201_02780</name>
</gene>
<sequence length="382" mass="40293">MKIVIAMDSFKGSLSSMEAGNAVCSGILRVYPDAKINVLPLADGGEGTVEALTLGMGGELQSLEVTGPINEQKVTAKYGILRDKKTAIIEMAAAAGLTLLPPEKRNPLYTTTYGVGEILRDAIHKGCRHFIVGIGGSATNDGGLGMLQALGWQMLDSAGEAVPHNATGLKTLAVIDDSTVLPELKECTFRIACDVTNPLLGQEGCSAVFGPQKGALSNMIPIMDEWLQHYAELAKVKYPQANPQVPGAGAAGGLGFAFLTFTNAALESGINIVMEETKLEEQISAADMVITGEGQLDGQSIMGKAPIGVAQLAKKHAKPVIAFSGCVTPEARLCNEHGIDAYFPILRQVTTLSQALESQNAQQNITDTVEQVFRLLKFAPNA</sequence>
<dbReference type="InterPro" id="IPR036129">
    <property type="entry name" value="Glycerate_kinase_sf"/>
</dbReference>
<dbReference type="Gene3D" id="3.40.50.10350">
    <property type="entry name" value="Glycerate kinase, domain 1"/>
    <property type="match status" value="1"/>
</dbReference>
<dbReference type="Gene3D" id="3.90.1510.10">
    <property type="entry name" value="Glycerate kinase, domain 2"/>
    <property type="match status" value="1"/>
</dbReference>
<dbReference type="GO" id="GO:0031388">
    <property type="term" value="P:organic acid phosphorylation"/>
    <property type="evidence" value="ECO:0007669"/>
    <property type="project" value="UniProtKB-UniRule"/>
</dbReference>
<dbReference type="SUPFAM" id="SSF110738">
    <property type="entry name" value="Glycerate kinase I"/>
    <property type="match status" value="1"/>
</dbReference>
<dbReference type="NCBIfam" id="TIGR00045">
    <property type="entry name" value="glycerate kinase"/>
    <property type="match status" value="1"/>
</dbReference>
<keyword evidence="3 4" id="KW-0418">Kinase</keyword>
<dbReference type="PIRSF" id="PIRSF006078">
    <property type="entry name" value="GlxK"/>
    <property type="match status" value="1"/>
</dbReference>
<evidence type="ECO:0000256" key="3">
    <source>
        <dbReference type="ARBA" id="ARBA00022777"/>
    </source>
</evidence>
<evidence type="ECO:0000256" key="2">
    <source>
        <dbReference type="ARBA" id="ARBA00022679"/>
    </source>
</evidence>
<protein>
    <submittedName>
        <fullName evidence="5">Glycerate kinase</fullName>
    </submittedName>
</protein>
<evidence type="ECO:0000256" key="4">
    <source>
        <dbReference type="PIRNR" id="PIRNR006078"/>
    </source>
</evidence>
<dbReference type="AlphaFoldDB" id="A0A927WLY5"/>
<dbReference type="PANTHER" id="PTHR21599:SF0">
    <property type="entry name" value="GLYCERATE KINASE"/>
    <property type="match status" value="1"/>
</dbReference>
<dbReference type="PANTHER" id="PTHR21599">
    <property type="entry name" value="GLYCERATE KINASE"/>
    <property type="match status" value="1"/>
</dbReference>
<comment type="similarity">
    <text evidence="1 4">Belongs to the glycerate kinase type-1 family.</text>
</comment>
<dbReference type="Pfam" id="PF02595">
    <property type="entry name" value="Gly_kinase"/>
    <property type="match status" value="1"/>
</dbReference>
<evidence type="ECO:0000313" key="5">
    <source>
        <dbReference type="EMBL" id="MBE6092095.1"/>
    </source>
</evidence>
<evidence type="ECO:0000256" key="1">
    <source>
        <dbReference type="ARBA" id="ARBA00006284"/>
    </source>
</evidence>
<dbReference type="GO" id="GO:0008887">
    <property type="term" value="F:glycerate kinase activity"/>
    <property type="evidence" value="ECO:0007669"/>
    <property type="project" value="UniProtKB-UniRule"/>
</dbReference>
<evidence type="ECO:0000313" key="6">
    <source>
        <dbReference type="Proteomes" id="UP000761380"/>
    </source>
</evidence>
<accession>A0A927WLY5</accession>
<name>A0A927WLY5_SELRU</name>
<proteinExistence type="inferred from homology"/>
<dbReference type="EMBL" id="SVBY01000012">
    <property type="protein sequence ID" value="MBE6092095.1"/>
    <property type="molecule type" value="Genomic_DNA"/>
</dbReference>
<dbReference type="InterPro" id="IPR018197">
    <property type="entry name" value="Glycerate_kinase_RE-like"/>
</dbReference>
<dbReference type="Proteomes" id="UP000761380">
    <property type="component" value="Unassembled WGS sequence"/>
</dbReference>
<organism evidence="5 6">
    <name type="scientific">Selenomonas ruminantium</name>
    <dbReference type="NCBI Taxonomy" id="971"/>
    <lineage>
        <taxon>Bacteria</taxon>
        <taxon>Bacillati</taxon>
        <taxon>Bacillota</taxon>
        <taxon>Negativicutes</taxon>
        <taxon>Selenomonadales</taxon>
        <taxon>Selenomonadaceae</taxon>
        <taxon>Selenomonas</taxon>
    </lineage>
</organism>
<keyword evidence="2 4" id="KW-0808">Transferase</keyword>
<dbReference type="InterPro" id="IPR018193">
    <property type="entry name" value="Glyc_kinase_flavodox-like_fold"/>
</dbReference>
<comment type="caution">
    <text evidence="5">The sequence shown here is derived from an EMBL/GenBank/DDBJ whole genome shotgun (WGS) entry which is preliminary data.</text>
</comment>
<dbReference type="InterPro" id="IPR004381">
    <property type="entry name" value="Glycerate_kinase"/>
</dbReference>
<reference evidence="5" key="1">
    <citation type="submission" date="2019-04" db="EMBL/GenBank/DDBJ databases">
        <title>Evolution of Biomass-Degrading Anaerobic Consortia Revealed by Metagenomics.</title>
        <authorList>
            <person name="Peng X."/>
        </authorList>
    </citation>
    <scope>NUCLEOTIDE SEQUENCE</scope>
    <source>
        <strain evidence="5">SIG240</strain>
    </source>
</reference>